<name>A0A1H5XBG3_9PSEU</name>
<evidence type="ECO:0000313" key="4">
    <source>
        <dbReference type="Proteomes" id="UP000199690"/>
    </source>
</evidence>
<dbReference type="EMBL" id="FNVB01000002">
    <property type="protein sequence ID" value="SEG08795.1"/>
    <property type="molecule type" value="Genomic_DNA"/>
</dbReference>
<dbReference type="Proteomes" id="UP000236729">
    <property type="component" value="Unassembled WGS sequence"/>
</dbReference>
<dbReference type="AlphaFoldDB" id="A0A1H5XBG3"/>
<accession>A0A1H5XBG3</accession>
<evidence type="ECO:0000313" key="5">
    <source>
        <dbReference type="Proteomes" id="UP000236729"/>
    </source>
</evidence>
<proteinExistence type="predicted"/>
<sequence>MLGVRSNCRRMLITISPCPVSVKFPVTPTRAVLTHSDIPITSPCGSLAALTPSLCRSTHRCPGIEGNIVVDSAFSAIQNEFGVIPPADRRGRTGSSVRTPASGAARVAAASARAAWISFAAGSCFVAVGVGRDPDRAGGKREKARKKIGGEPVGGWGIGFVRFPFSWSARFPDLALLPFTPIPAEWFECASGARAGCGRRANLWREFRAERSPDDPFQSISGWEWAACSPSRPAGASREPPWKGISGHDGIPDRTGLPVLPAR</sequence>
<organism evidence="2 5">
    <name type="scientific">Saccharopolyspora kobensis</name>
    <dbReference type="NCBI Taxonomy" id="146035"/>
    <lineage>
        <taxon>Bacteria</taxon>
        <taxon>Bacillati</taxon>
        <taxon>Actinomycetota</taxon>
        <taxon>Actinomycetes</taxon>
        <taxon>Pseudonocardiales</taxon>
        <taxon>Pseudonocardiaceae</taxon>
        <taxon>Saccharopolyspora</taxon>
    </lineage>
</organism>
<reference evidence="2" key="2">
    <citation type="submission" date="2016-10" db="EMBL/GenBank/DDBJ databases">
        <authorList>
            <person name="de Groot N.N."/>
        </authorList>
    </citation>
    <scope>NUCLEOTIDE SEQUENCE [LARGE SCALE GENOMIC DNA]</scope>
    <source>
        <strain evidence="2">ATCC 20501</strain>
    </source>
</reference>
<dbReference type="Proteomes" id="UP000199690">
    <property type="component" value="Unassembled WGS sequence"/>
</dbReference>
<evidence type="ECO:0000256" key="1">
    <source>
        <dbReference type="SAM" id="MobiDB-lite"/>
    </source>
</evidence>
<protein>
    <submittedName>
        <fullName evidence="2">Uncharacterized protein</fullName>
    </submittedName>
</protein>
<evidence type="ECO:0000313" key="2">
    <source>
        <dbReference type="EMBL" id="SEG08795.1"/>
    </source>
</evidence>
<gene>
    <name evidence="2" type="ORF">SAMN02982929_01462</name>
    <name evidence="3" type="ORF">SAMN05216506_111163</name>
</gene>
<evidence type="ECO:0000313" key="3">
    <source>
        <dbReference type="EMBL" id="SFE45274.1"/>
    </source>
</evidence>
<dbReference type="EMBL" id="FOME01000011">
    <property type="protein sequence ID" value="SFE45274.1"/>
    <property type="molecule type" value="Genomic_DNA"/>
</dbReference>
<accession>A0A1I2AMM9</accession>
<feature type="region of interest" description="Disordered" evidence="1">
    <location>
        <begin position="228"/>
        <end position="263"/>
    </location>
</feature>
<reference evidence="4 5" key="1">
    <citation type="submission" date="2016-10" db="EMBL/GenBank/DDBJ databases">
        <authorList>
            <person name="Varghese N."/>
            <person name="Submissions S."/>
        </authorList>
    </citation>
    <scope>NUCLEOTIDE SEQUENCE [LARGE SCALE GENOMIC DNA]</scope>
    <source>
        <strain evidence="5">ATCC 20501</strain>
        <strain evidence="3 4">CGMCC 4.3529</strain>
    </source>
</reference>
<keyword evidence="4" id="KW-1185">Reference proteome</keyword>